<gene>
    <name evidence="3" type="primary">CRLF3</name>
</gene>
<dbReference type="InterPro" id="IPR013783">
    <property type="entry name" value="Ig-like_fold"/>
</dbReference>
<feature type="coiled-coil region" evidence="1">
    <location>
        <begin position="2"/>
        <end position="36"/>
    </location>
</feature>
<name>A0AAZ3QQ03_ONCTS</name>
<dbReference type="PROSITE" id="PS50853">
    <property type="entry name" value="FN3"/>
    <property type="match status" value="1"/>
</dbReference>
<dbReference type="Proteomes" id="UP000694402">
    <property type="component" value="Unassembled WGS sequence"/>
</dbReference>
<reference evidence="3" key="3">
    <citation type="submission" date="2025-09" db="UniProtKB">
        <authorList>
            <consortium name="Ensembl"/>
        </authorList>
    </citation>
    <scope>IDENTIFICATION</scope>
</reference>
<dbReference type="Ensembl" id="ENSOTST00005127594.1">
    <property type="protein sequence ID" value="ENSOTSP00005130335.1"/>
    <property type="gene ID" value="ENSOTSG00005057456.1"/>
</dbReference>
<dbReference type="InterPro" id="IPR036116">
    <property type="entry name" value="FN3_sf"/>
</dbReference>
<dbReference type="Gene3D" id="2.60.40.10">
    <property type="entry name" value="Immunoglobulins"/>
    <property type="match status" value="1"/>
</dbReference>
<dbReference type="GeneTree" id="ENSGT00940000153469"/>
<dbReference type="AlphaFoldDB" id="A0AAZ3QQ03"/>
<evidence type="ECO:0000259" key="2">
    <source>
        <dbReference type="PROSITE" id="PS50853"/>
    </source>
</evidence>
<protein>
    <recommendedName>
        <fullName evidence="2">Fibronectin type-III domain-containing protein</fullName>
    </recommendedName>
</protein>
<evidence type="ECO:0000256" key="1">
    <source>
        <dbReference type="SAM" id="Coils"/>
    </source>
</evidence>
<feature type="domain" description="Fibronectin type-III" evidence="2">
    <location>
        <begin position="168"/>
        <end position="260"/>
    </location>
</feature>
<dbReference type="CDD" id="cd00063">
    <property type="entry name" value="FN3"/>
    <property type="match status" value="1"/>
</dbReference>
<organism evidence="3 4">
    <name type="scientific">Oncorhynchus tshawytscha</name>
    <name type="common">Chinook salmon</name>
    <name type="synonym">Salmo tshawytscha</name>
    <dbReference type="NCBI Taxonomy" id="74940"/>
    <lineage>
        <taxon>Eukaryota</taxon>
        <taxon>Metazoa</taxon>
        <taxon>Chordata</taxon>
        <taxon>Craniata</taxon>
        <taxon>Vertebrata</taxon>
        <taxon>Euteleostomi</taxon>
        <taxon>Actinopterygii</taxon>
        <taxon>Neopterygii</taxon>
        <taxon>Teleostei</taxon>
        <taxon>Protacanthopterygii</taxon>
        <taxon>Salmoniformes</taxon>
        <taxon>Salmonidae</taxon>
        <taxon>Salmoninae</taxon>
        <taxon>Oncorhynchus</taxon>
    </lineage>
</organism>
<sequence>MSIEAEALLQEAKESIEAAQNYRSELQQRLHGLSQARKQVRGSSSQAREGLKRHFSELQTAVTRLLTERLSVLLSEVDVIEQDSVRPLDDCQKLIEHGVNTADELLREGEKEDLLGCFTKKALQIHLDSLPEVPVLVDVPCVSAQLDDSLLYAVRDRVSRHGSVSSHPPVQIEELQERPGSVLVRWDRDCLLWDRRLQQRDRRLSLSQYEDTYIGPEQEFLVLHLDPHTDHLFRVCARGEGRTEWSPWSVPQTGYTTLAPHEWCPGSEGYILSSRRNIAMRSDSSPSKAGVLYSNAPTYFCGQTLTFKISATGQVDKEAESLQRDQAVCISTNGAVFVNGKEMTNQLPSITLGSAVTFDMEVVNLLPISNNNNLSDGGNFKLRVTIGSGNREVVLVF</sequence>
<evidence type="ECO:0000313" key="3">
    <source>
        <dbReference type="Ensembl" id="ENSOTSP00005130335.1"/>
    </source>
</evidence>
<reference evidence="4" key="1">
    <citation type="journal article" date="2018" name="PLoS ONE">
        <title>Chinook salmon (Oncorhynchus tshawytscha) genome and transcriptome.</title>
        <authorList>
            <person name="Christensen K.A."/>
            <person name="Leong J.S."/>
            <person name="Sakhrani D."/>
            <person name="Biagi C.A."/>
            <person name="Minkley D.R."/>
            <person name="Withler R.E."/>
            <person name="Rondeau E.B."/>
            <person name="Koop B.F."/>
            <person name="Devlin R.H."/>
        </authorList>
    </citation>
    <scope>NUCLEOTIDE SEQUENCE [LARGE SCALE GENOMIC DNA]</scope>
</reference>
<accession>A0AAZ3QQ03</accession>
<evidence type="ECO:0000313" key="4">
    <source>
        <dbReference type="Proteomes" id="UP000694402"/>
    </source>
</evidence>
<reference evidence="3" key="2">
    <citation type="submission" date="2025-08" db="UniProtKB">
        <authorList>
            <consortium name="Ensembl"/>
        </authorList>
    </citation>
    <scope>IDENTIFICATION</scope>
</reference>
<keyword evidence="4" id="KW-1185">Reference proteome</keyword>
<dbReference type="InterPro" id="IPR003961">
    <property type="entry name" value="FN3_dom"/>
</dbReference>
<keyword evidence="1" id="KW-0175">Coiled coil</keyword>
<dbReference type="SUPFAM" id="SSF49265">
    <property type="entry name" value="Fibronectin type III"/>
    <property type="match status" value="1"/>
</dbReference>
<proteinExistence type="predicted"/>